<gene>
    <name evidence="2" type="ORF">Pa4123_78470</name>
</gene>
<feature type="region of interest" description="Disordered" evidence="1">
    <location>
        <begin position="45"/>
        <end position="80"/>
    </location>
</feature>
<comment type="caution">
    <text evidence="2">The sequence shown here is derived from an EMBL/GenBank/DDBJ whole genome shotgun (WGS) entry which is preliminary data.</text>
</comment>
<evidence type="ECO:0000256" key="1">
    <source>
        <dbReference type="SAM" id="MobiDB-lite"/>
    </source>
</evidence>
<evidence type="ECO:0000313" key="2">
    <source>
        <dbReference type="EMBL" id="GLI02569.1"/>
    </source>
</evidence>
<organism evidence="2 3">
    <name type="scientific">Phytohabitans aurantiacus</name>
    <dbReference type="NCBI Taxonomy" id="3016789"/>
    <lineage>
        <taxon>Bacteria</taxon>
        <taxon>Bacillati</taxon>
        <taxon>Actinomycetota</taxon>
        <taxon>Actinomycetes</taxon>
        <taxon>Micromonosporales</taxon>
        <taxon>Micromonosporaceae</taxon>
    </lineage>
</organism>
<reference evidence="2" key="1">
    <citation type="submission" date="2022-12" db="EMBL/GenBank/DDBJ databases">
        <title>New Phytohabitans aurantiacus sp. RD004123 nov., an actinomycete isolated from soil.</title>
        <authorList>
            <person name="Triningsih D.W."/>
            <person name="Harunari E."/>
            <person name="Igarashi Y."/>
        </authorList>
    </citation>
    <scope>NUCLEOTIDE SEQUENCE</scope>
    <source>
        <strain evidence="2">RD004123</strain>
    </source>
</reference>
<dbReference type="EMBL" id="BSDI01000064">
    <property type="protein sequence ID" value="GLI02569.1"/>
    <property type="molecule type" value="Genomic_DNA"/>
</dbReference>
<proteinExistence type="predicted"/>
<name>A0ABQ5R727_9ACTN</name>
<protein>
    <submittedName>
        <fullName evidence="2">Uncharacterized protein</fullName>
    </submittedName>
</protein>
<accession>A0ABQ5R727</accession>
<dbReference type="Proteomes" id="UP001144280">
    <property type="component" value="Unassembled WGS sequence"/>
</dbReference>
<keyword evidence="3" id="KW-1185">Reference proteome</keyword>
<dbReference type="RefSeq" id="WP_281904149.1">
    <property type="nucleotide sequence ID" value="NZ_BSDI01000064.1"/>
</dbReference>
<evidence type="ECO:0000313" key="3">
    <source>
        <dbReference type="Proteomes" id="UP001144280"/>
    </source>
</evidence>
<sequence length="80" mass="9138">MHSPLIDGKAEVRKRFLDNTNAPQSLDRRLRDVLLGSRYGHHRVVDGLRAEPGRATPLTPSPPTPEQIDDAMRTWHSHHR</sequence>